<feature type="transmembrane region" description="Helical" evidence="1">
    <location>
        <begin position="12"/>
        <end position="30"/>
    </location>
</feature>
<dbReference type="AlphaFoldDB" id="A0A6C0EZ54"/>
<keyword evidence="1" id="KW-0472">Membrane</keyword>
<evidence type="ECO:0000256" key="1">
    <source>
        <dbReference type="SAM" id="Phobius"/>
    </source>
</evidence>
<protein>
    <submittedName>
        <fullName evidence="2">Uncharacterized protein</fullName>
    </submittedName>
</protein>
<sequence>MYLRKIIDNIEHYGDILAIPFFILASYYFINKPRKSIIEQILTLFVVVGTIADILFTMKFTYMKR</sequence>
<name>A0A6C0EZ54_9ZZZZ</name>
<organism evidence="2">
    <name type="scientific">viral metagenome</name>
    <dbReference type="NCBI Taxonomy" id="1070528"/>
    <lineage>
        <taxon>unclassified sequences</taxon>
        <taxon>metagenomes</taxon>
        <taxon>organismal metagenomes</taxon>
    </lineage>
</organism>
<dbReference type="EMBL" id="MN738998">
    <property type="protein sequence ID" value="QHT34338.1"/>
    <property type="molecule type" value="Genomic_DNA"/>
</dbReference>
<keyword evidence="1" id="KW-0812">Transmembrane</keyword>
<feature type="transmembrane region" description="Helical" evidence="1">
    <location>
        <begin position="36"/>
        <end position="56"/>
    </location>
</feature>
<accession>A0A6C0EZ54</accession>
<proteinExistence type="predicted"/>
<keyword evidence="1" id="KW-1133">Transmembrane helix</keyword>
<evidence type="ECO:0000313" key="2">
    <source>
        <dbReference type="EMBL" id="QHT34338.1"/>
    </source>
</evidence>
<reference evidence="2" key="1">
    <citation type="journal article" date="2020" name="Nature">
        <title>Giant virus diversity and host interactions through global metagenomics.</title>
        <authorList>
            <person name="Schulz F."/>
            <person name="Roux S."/>
            <person name="Paez-Espino D."/>
            <person name="Jungbluth S."/>
            <person name="Walsh D.A."/>
            <person name="Denef V.J."/>
            <person name="McMahon K.D."/>
            <person name="Konstantinidis K.T."/>
            <person name="Eloe-Fadrosh E.A."/>
            <person name="Kyrpides N.C."/>
            <person name="Woyke T."/>
        </authorList>
    </citation>
    <scope>NUCLEOTIDE SEQUENCE</scope>
    <source>
        <strain evidence="2">GVMAG-M-3300009163-63</strain>
    </source>
</reference>